<dbReference type="GO" id="GO:0015074">
    <property type="term" value="P:DNA integration"/>
    <property type="evidence" value="ECO:0007669"/>
    <property type="project" value="InterPro"/>
</dbReference>
<evidence type="ECO:0000256" key="2">
    <source>
        <dbReference type="SAM" id="MobiDB-lite"/>
    </source>
</evidence>
<keyword evidence="1" id="KW-0233">DNA recombination</keyword>
<dbReference type="SUPFAM" id="SSF56349">
    <property type="entry name" value="DNA breaking-rejoining enzymes"/>
    <property type="match status" value="1"/>
</dbReference>
<gene>
    <name evidence="3" type="ORF">ISU10_08840</name>
</gene>
<comment type="caution">
    <text evidence="3">The sequence shown here is derived from an EMBL/GenBank/DDBJ whole genome shotgun (WGS) entry which is preliminary data.</text>
</comment>
<evidence type="ECO:0000256" key="1">
    <source>
        <dbReference type="ARBA" id="ARBA00023172"/>
    </source>
</evidence>
<evidence type="ECO:0000313" key="4">
    <source>
        <dbReference type="Proteomes" id="UP000660668"/>
    </source>
</evidence>
<proteinExistence type="predicted"/>
<dbReference type="InterPro" id="IPR011010">
    <property type="entry name" value="DNA_brk_join_enz"/>
</dbReference>
<name>A0A930VHX1_9ACTN</name>
<protein>
    <submittedName>
        <fullName evidence="3">Tyrosine-type recombinase/integrase</fullName>
    </submittedName>
</protein>
<dbReference type="EMBL" id="JADKPO010000009">
    <property type="protein sequence ID" value="MBF4767869.1"/>
    <property type="molecule type" value="Genomic_DNA"/>
</dbReference>
<feature type="region of interest" description="Disordered" evidence="2">
    <location>
        <begin position="1"/>
        <end position="26"/>
    </location>
</feature>
<evidence type="ECO:0000313" key="3">
    <source>
        <dbReference type="EMBL" id="MBF4767869.1"/>
    </source>
</evidence>
<dbReference type="Proteomes" id="UP000660668">
    <property type="component" value="Unassembled WGS sequence"/>
</dbReference>
<dbReference type="GO" id="GO:0006310">
    <property type="term" value="P:DNA recombination"/>
    <property type="evidence" value="ECO:0007669"/>
    <property type="project" value="UniProtKB-KW"/>
</dbReference>
<dbReference type="AlphaFoldDB" id="A0A930VHX1"/>
<keyword evidence="4" id="KW-1185">Reference proteome</keyword>
<dbReference type="GO" id="GO:0003677">
    <property type="term" value="F:DNA binding"/>
    <property type="evidence" value="ECO:0007669"/>
    <property type="project" value="InterPro"/>
</dbReference>
<sequence length="152" mass="16379">MGLELLGAGHEPPSSTWPNPVKQEPSRRAWQRVEPDALGRVDGSVPAIDRPTFRVHDLRHTCASLWLGAGVDPKVGHRILGHASAAMTMDPLRAPLRPQFWAATETVGCTTGAPQPVGAGECGSPRRGAGPLAWGLELSRLSESNRRPIHYE</sequence>
<dbReference type="Gene3D" id="1.10.443.10">
    <property type="entry name" value="Intergrase catalytic core"/>
    <property type="match status" value="1"/>
</dbReference>
<organism evidence="3 4">
    <name type="scientific">Nocardioides agariphilus</name>
    <dbReference type="NCBI Taxonomy" id="433664"/>
    <lineage>
        <taxon>Bacteria</taxon>
        <taxon>Bacillati</taxon>
        <taxon>Actinomycetota</taxon>
        <taxon>Actinomycetes</taxon>
        <taxon>Propionibacteriales</taxon>
        <taxon>Nocardioidaceae</taxon>
        <taxon>Nocardioides</taxon>
    </lineage>
</organism>
<dbReference type="InterPro" id="IPR013762">
    <property type="entry name" value="Integrase-like_cat_sf"/>
</dbReference>
<reference evidence="3" key="1">
    <citation type="submission" date="2020-11" db="EMBL/GenBank/DDBJ databases">
        <title>Nocardioides cynanchi sp. nov., isolated from soil of rhizosphere of Cynanchum wilfordii.</title>
        <authorList>
            <person name="Lee J.-S."/>
            <person name="Suh M.K."/>
            <person name="Kim J.-S."/>
        </authorList>
    </citation>
    <scope>NUCLEOTIDE SEQUENCE</scope>
    <source>
        <strain evidence="3">KCTC 19276</strain>
    </source>
</reference>
<accession>A0A930VHX1</accession>